<sequence length="329" mass="38146">MESALRQRDVIVSHLQGAGLRVGSETGVDFLTLPGELRNEVYRHCLEGGEQTLVHCRPRFATLRSCTRQDRCRPITFGDNECDDKKATSKRTTSRPAWGLTQVCRQIRSEFFSMYLEKQEIGLDLTDLVRILLSHYIDHLYHTSLLTQEQFAEKDWPFKANLTIALSDVISQEEKSGIDLWPFLEVWANSVQVSCGFGCYSKRAANRRPEGESRDLYRLFGRLVLDDRSCTDMNRLWRLTMRQSILESIIVYRDPPGVLGPHFHIIYRYEYAEPWMTFPGINDRIPAGWLEERGFVNMEVYKVKVSRGYPAEFPDRLKVPMSLPLPKPY</sequence>
<evidence type="ECO:0000313" key="2">
    <source>
        <dbReference type="Proteomes" id="UP000799753"/>
    </source>
</evidence>
<organism evidence="1 2">
    <name type="scientific">Massarina eburnea CBS 473.64</name>
    <dbReference type="NCBI Taxonomy" id="1395130"/>
    <lineage>
        <taxon>Eukaryota</taxon>
        <taxon>Fungi</taxon>
        <taxon>Dikarya</taxon>
        <taxon>Ascomycota</taxon>
        <taxon>Pezizomycotina</taxon>
        <taxon>Dothideomycetes</taxon>
        <taxon>Pleosporomycetidae</taxon>
        <taxon>Pleosporales</taxon>
        <taxon>Massarineae</taxon>
        <taxon>Massarinaceae</taxon>
        <taxon>Massarina</taxon>
    </lineage>
</organism>
<keyword evidence="2" id="KW-1185">Reference proteome</keyword>
<proteinExistence type="predicted"/>
<dbReference type="AlphaFoldDB" id="A0A6A6RH96"/>
<protein>
    <submittedName>
        <fullName evidence="1">Uncharacterized protein</fullName>
    </submittedName>
</protein>
<dbReference type="OrthoDB" id="3795901at2759"/>
<dbReference type="PANTHER" id="PTHR42085">
    <property type="entry name" value="F-BOX DOMAIN-CONTAINING PROTEIN"/>
    <property type="match status" value="1"/>
</dbReference>
<dbReference type="PANTHER" id="PTHR42085:SF1">
    <property type="entry name" value="F-BOX DOMAIN-CONTAINING PROTEIN"/>
    <property type="match status" value="1"/>
</dbReference>
<dbReference type="InterPro" id="IPR038883">
    <property type="entry name" value="AN11006-like"/>
</dbReference>
<name>A0A6A6RH96_9PLEO</name>
<dbReference type="Proteomes" id="UP000799753">
    <property type="component" value="Unassembled WGS sequence"/>
</dbReference>
<evidence type="ECO:0000313" key="1">
    <source>
        <dbReference type="EMBL" id="KAF2634363.1"/>
    </source>
</evidence>
<reference evidence="1" key="1">
    <citation type="journal article" date="2020" name="Stud. Mycol.">
        <title>101 Dothideomycetes genomes: a test case for predicting lifestyles and emergence of pathogens.</title>
        <authorList>
            <person name="Haridas S."/>
            <person name="Albert R."/>
            <person name="Binder M."/>
            <person name="Bloem J."/>
            <person name="Labutti K."/>
            <person name="Salamov A."/>
            <person name="Andreopoulos B."/>
            <person name="Baker S."/>
            <person name="Barry K."/>
            <person name="Bills G."/>
            <person name="Bluhm B."/>
            <person name="Cannon C."/>
            <person name="Castanera R."/>
            <person name="Culley D."/>
            <person name="Daum C."/>
            <person name="Ezra D."/>
            <person name="Gonzalez J."/>
            <person name="Henrissat B."/>
            <person name="Kuo A."/>
            <person name="Liang C."/>
            <person name="Lipzen A."/>
            <person name="Lutzoni F."/>
            <person name="Magnuson J."/>
            <person name="Mondo S."/>
            <person name="Nolan M."/>
            <person name="Ohm R."/>
            <person name="Pangilinan J."/>
            <person name="Park H.-J."/>
            <person name="Ramirez L."/>
            <person name="Alfaro M."/>
            <person name="Sun H."/>
            <person name="Tritt A."/>
            <person name="Yoshinaga Y."/>
            <person name="Zwiers L.-H."/>
            <person name="Turgeon B."/>
            <person name="Goodwin S."/>
            <person name="Spatafora J."/>
            <person name="Crous P."/>
            <person name="Grigoriev I."/>
        </authorList>
    </citation>
    <scope>NUCLEOTIDE SEQUENCE</scope>
    <source>
        <strain evidence="1">CBS 473.64</strain>
    </source>
</reference>
<dbReference type="EMBL" id="MU006835">
    <property type="protein sequence ID" value="KAF2634363.1"/>
    <property type="molecule type" value="Genomic_DNA"/>
</dbReference>
<gene>
    <name evidence="1" type="ORF">P280DRAFT_463682</name>
</gene>
<accession>A0A6A6RH96</accession>